<comment type="caution">
    <text evidence="2">The sequence shown here is derived from an EMBL/GenBank/DDBJ whole genome shotgun (WGS) entry which is preliminary data.</text>
</comment>
<accession>A0A2S9CP89</accession>
<feature type="transmembrane region" description="Helical" evidence="1">
    <location>
        <begin position="49"/>
        <end position="69"/>
    </location>
</feature>
<organism evidence="2 5">
    <name type="scientific">Chryseobacterium culicis</name>
    <dbReference type="NCBI Taxonomy" id="680127"/>
    <lineage>
        <taxon>Bacteria</taxon>
        <taxon>Pseudomonadati</taxon>
        <taxon>Bacteroidota</taxon>
        <taxon>Flavobacteriia</taxon>
        <taxon>Flavobacteriales</taxon>
        <taxon>Weeksellaceae</taxon>
        <taxon>Chryseobacterium group</taxon>
        <taxon>Chryseobacterium</taxon>
    </lineage>
</organism>
<proteinExistence type="predicted"/>
<evidence type="ECO:0000313" key="5">
    <source>
        <dbReference type="Proteomes" id="UP000238534"/>
    </source>
</evidence>
<evidence type="ECO:0000256" key="1">
    <source>
        <dbReference type="SAM" id="Phobius"/>
    </source>
</evidence>
<dbReference type="OrthoDB" id="1098954at2"/>
<dbReference type="Proteomes" id="UP000238325">
    <property type="component" value="Unassembled WGS sequence"/>
</dbReference>
<reference evidence="4 5" key="1">
    <citation type="submission" date="2017-09" db="EMBL/GenBank/DDBJ databases">
        <title>Genomic, metabolic, and phenotypic characteristics of bacterial isolates from the natural microbiome of the model nematode Caenorhabditis elegans.</title>
        <authorList>
            <person name="Zimmermann J."/>
            <person name="Obeng N."/>
            <person name="Yang W."/>
            <person name="Obeng O."/>
            <person name="Kissoyan K."/>
            <person name="Pees B."/>
            <person name="Dirksen P."/>
            <person name="Hoppner M."/>
            <person name="Franke A."/>
            <person name="Rosenstiel P."/>
            <person name="Leippe M."/>
            <person name="Dierking K."/>
            <person name="Kaleta C."/>
            <person name="Schulenburg H."/>
        </authorList>
    </citation>
    <scope>NUCLEOTIDE SEQUENCE [LARGE SCALE GENOMIC DNA]</scope>
    <source>
        <strain evidence="2 5">MYb25</strain>
        <strain evidence="3 4">MYb44</strain>
    </source>
</reference>
<keyword evidence="1" id="KW-0812">Transmembrane</keyword>
<keyword evidence="4" id="KW-1185">Reference proteome</keyword>
<evidence type="ECO:0000313" key="2">
    <source>
        <dbReference type="EMBL" id="PRB82311.1"/>
    </source>
</evidence>
<feature type="transmembrane region" description="Helical" evidence="1">
    <location>
        <begin position="123"/>
        <end position="143"/>
    </location>
</feature>
<dbReference type="Proteomes" id="UP000238534">
    <property type="component" value="Unassembled WGS sequence"/>
</dbReference>
<dbReference type="EMBL" id="PCPH01000004">
    <property type="protein sequence ID" value="PRB88686.1"/>
    <property type="molecule type" value="Genomic_DNA"/>
</dbReference>
<evidence type="ECO:0008006" key="6">
    <source>
        <dbReference type="Google" id="ProtNLM"/>
    </source>
</evidence>
<gene>
    <name evidence="2" type="ORF">CQ022_16570</name>
    <name evidence="3" type="ORF">CQ033_15465</name>
</gene>
<evidence type="ECO:0000313" key="3">
    <source>
        <dbReference type="EMBL" id="PRB88686.1"/>
    </source>
</evidence>
<dbReference type="RefSeq" id="WP_105683437.1">
    <property type="nucleotide sequence ID" value="NZ_JBBGZD010000003.1"/>
</dbReference>
<evidence type="ECO:0000313" key="4">
    <source>
        <dbReference type="Proteomes" id="UP000238325"/>
    </source>
</evidence>
<sequence>MKLYLKNPLTLMLLCLMTGMFLTISFLETPLKFQVQGITLPTALGLGKLMFGISTKIQWIFLTIILILMLISRKKHTKFDFIILTALLSILALEQLWLLPVLDSRVDVLSSGKTLSPTPLHDYFIYAETTKAFILILAILLQFKTQPHENRSY</sequence>
<dbReference type="AlphaFoldDB" id="A0A2S9CP89"/>
<name>A0A2S9CP89_CHRCI</name>
<feature type="transmembrane region" description="Helical" evidence="1">
    <location>
        <begin position="9"/>
        <end position="29"/>
    </location>
</feature>
<keyword evidence="1" id="KW-0472">Membrane</keyword>
<dbReference type="EMBL" id="PCPP01000003">
    <property type="protein sequence ID" value="PRB82311.1"/>
    <property type="molecule type" value="Genomic_DNA"/>
</dbReference>
<keyword evidence="1" id="KW-1133">Transmembrane helix</keyword>
<feature type="transmembrane region" description="Helical" evidence="1">
    <location>
        <begin position="81"/>
        <end position="103"/>
    </location>
</feature>
<protein>
    <recommendedName>
        <fullName evidence="6">DUF4149 domain-containing protein</fullName>
    </recommendedName>
</protein>